<sequence>MGSGQHKSASAVSSYSVKARQMPPNPNQKLPPEVLEGFGRVLKSQAERVKGSNRKKPELPSTIQEKKPNQDNNSNANPEVQAPPSVVPAVVIENNKEPEQEQAFQIDQNQIEEPEEFKEVPGGLPDGRKSPEAPSIDVEEEVEMKIDPNILKEQREAKEREAYLDAEKIANDLRKAEEEEIIKQKTVMGSMEGQAKSILDKYR</sequence>
<evidence type="ECO:0000313" key="3">
    <source>
        <dbReference type="Proteomes" id="UP001162131"/>
    </source>
</evidence>
<reference evidence="2" key="1">
    <citation type="submission" date="2021-09" db="EMBL/GenBank/DDBJ databases">
        <authorList>
            <consortium name="AG Swart"/>
            <person name="Singh M."/>
            <person name="Singh A."/>
            <person name="Seah K."/>
            <person name="Emmerich C."/>
        </authorList>
    </citation>
    <scope>NUCLEOTIDE SEQUENCE</scope>
    <source>
        <strain evidence="2">ATCC30299</strain>
    </source>
</reference>
<organism evidence="2 3">
    <name type="scientific">Blepharisma stoltei</name>
    <dbReference type="NCBI Taxonomy" id="1481888"/>
    <lineage>
        <taxon>Eukaryota</taxon>
        <taxon>Sar</taxon>
        <taxon>Alveolata</taxon>
        <taxon>Ciliophora</taxon>
        <taxon>Postciliodesmatophora</taxon>
        <taxon>Heterotrichea</taxon>
        <taxon>Heterotrichida</taxon>
        <taxon>Blepharismidae</taxon>
        <taxon>Blepharisma</taxon>
    </lineage>
</organism>
<gene>
    <name evidence="2" type="ORF">BSTOLATCC_MIC35063</name>
</gene>
<feature type="region of interest" description="Disordered" evidence="1">
    <location>
        <begin position="99"/>
        <end position="151"/>
    </location>
</feature>
<evidence type="ECO:0000256" key="1">
    <source>
        <dbReference type="SAM" id="MobiDB-lite"/>
    </source>
</evidence>
<dbReference type="Proteomes" id="UP001162131">
    <property type="component" value="Unassembled WGS sequence"/>
</dbReference>
<feature type="compositionally biased region" description="Low complexity" evidence="1">
    <location>
        <begin position="7"/>
        <end position="19"/>
    </location>
</feature>
<keyword evidence="3" id="KW-1185">Reference proteome</keyword>
<dbReference type="EMBL" id="CAJZBQ010000035">
    <property type="protein sequence ID" value="CAG9324041.1"/>
    <property type="molecule type" value="Genomic_DNA"/>
</dbReference>
<accession>A0AAU9JDG9</accession>
<proteinExistence type="predicted"/>
<comment type="caution">
    <text evidence="2">The sequence shown here is derived from an EMBL/GenBank/DDBJ whole genome shotgun (WGS) entry which is preliminary data.</text>
</comment>
<feature type="region of interest" description="Disordered" evidence="1">
    <location>
        <begin position="1"/>
        <end position="86"/>
    </location>
</feature>
<evidence type="ECO:0000313" key="2">
    <source>
        <dbReference type="EMBL" id="CAG9324041.1"/>
    </source>
</evidence>
<name>A0AAU9JDG9_9CILI</name>
<dbReference type="AlphaFoldDB" id="A0AAU9JDG9"/>
<protein>
    <submittedName>
        <fullName evidence="2">Uncharacterized protein</fullName>
    </submittedName>
</protein>
<feature type="compositionally biased region" description="Basic and acidic residues" evidence="1">
    <location>
        <begin position="45"/>
        <end position="69"/>
    </location>
</feature>